<reference evidence="2 3" key="1">
    <citation type="submission" date="2020-12" db="EMBL/GenBank/DDBJ databases">
        <title>FDA dAtabase for Regulatory Grade micrObial Sequences (FDA-ARGOS): Supporting development and validation of Infectious Disease Dx tests.</title>
        <authorList>
            <person name="Sproer C."/>
            <person name="Gronow S."/>
            <person name="Severitt S."/>
            <person name="Schroder I."/>
            <person name="Tallon L."/>
            <person name="Sadzewicz L."/>
            <person name="Zhao X."/>
            <person name="Boylan J."/>
            <person name="Ott S."/>
            <person name="Bowen H."/>
            <person name="Vavikolanu K."/>
            <person name="Mehta A."/>
            <person name="Aluvathingal J."/>
            <person name="Nadendla S."/>
            <person name="Lowell S."/>
            <person name="Myers T."/>
            <person name="Yan Y."/>
            <person name="Sichtig H."/>
        </authorList>
    </citation>
    <scope>NUCLEOTIDE SEQUENCE [LARGE SCALE GENOMIC DNA]</scope>
    <source>
        <strain evidence="2 3">FDAARGOS_1050</strain>
    </source>
</reference>
<proteinExistence type="predicted"/>
<organism evidence="2 3">
    <name type="scientific">Achromobacter deleyi</name>
    <dbReference type="NCBI Taxonomy" id="1353891"/>
    <lineage>
        <taxon>Bacteria</taxon>
        <taxon>Pseudomonadati</taxon>
        <taxon>Pseudomonadota</taxon>
        <taxon>Betaproteobacteria</taxon>
        <taxon>Burkholderiales</taxon>
        <taxon>Alcaligenaceae</taxon>
        <taxon>Achromobacter</taxon>
    </lineage>
</organism>
<feature type="region of interest" description="Disordered" evidence="1">
    <location>
        <begin position="239"/>
        <end position="272"/>
    </location>
</feature>
<dbReference type="RefSeq" id="WP_198483312.1">
    <property type="nucleotide sequence ID" value="NZ_CP065997.1"/>
</dbReference>
<dbReference type="Pfam" id="PF13730">
    <property type="entry name" value="HTH_36"/>
    <property type="match status" value="1"/>
</dbReference>
<evidence type="ECO:0000313" key="2">
    <source>
        <dbReference type="EMBL" id="QQB32813.1"/>
    </source>
</evidence>
<sequence length="272" mass="29064">MSTIVMSACWPLQTKTPAQKAVLVSLADNANDEGVCWPSVGKISERTCLSERAVQDAIKWLIKHCAVAASGRTGRSTVYTVTPARYAPPQDLHPRSKRTPAESAPPQQVHPTPAASALQPPQDLHPTPAASAPRTVKEPTDEPQGNRKAGAEAPPVPDPDRLTTEQAAKLTKDELWKAGKSLLNQLGQIPLEQCGAYVGKLVKDYGADTVMEAVRQAVVERPAEPRSYLMATCKSIRAGGARPAGGKNRQEHLEERNRQAALAAARGEGVPA</sequence>
<dbReference type="Proteomes" id="UP000595231">
    <property type="component" value="Chromosome"/>
</dbReference>
<accession>A0A7T4E0U9</accession>
<feature type="compositionally biased region" description="Basic and acidic residues" evidence="1">
    <location>
        <begin position="248"/>
        <end position="258"/>
    </location>
</feature>
<name>A0A7T4E0U9_9BURK</name>
<dbReference type="EMBL" id="CP065997">
    <property type="protein sequence ID" value="QQB32813.1"/>
    <property type="molecule type" value="Genomic_DNA"/>
</dbReference>
<gene>
    <name evidence="2" type="ORF">I6I07_19395</name>
</gene>
<evidence type="ECO:0000256" key="1">
    <source>
        <dbReference type="SAM" id="MobiDB-lite"/>
    </source>
</evidence>
<evidence type="ECO:0000313" key="3">
    <source>
        <dbReference type="Proteomes" id="UP000595231"/>
    </source>
</evidence>
<protein>
    <submittedName>
        <fullName evidence="2">Helix-turn-helix domain-containing protein</fullName>
    </submittedName>
</protein>
<dbReference type="AlphaFoldDB" id="A0A7T4E0U9"/>
<feature type="region of interest" description="Disordered" evidence="1">
    <location>
        <begin position="80"/>
        <end position="161"/>
    </location>
</feature>